<dbReference type="GO" id="GO:0015562">
    <property type="term" value="F:efflux transmembrane transporter activity"/>
    <property type="evidence" value="ECO:0007669"/>
    <property type="project" value="InterPro"/>
</dbReference>
<evidence type="ECO:0000256" key="6">
    <source>
        <dbReference type="ARBA" id="ARBA00023136"/>
    </source>
</evidence>
<protein>
    <recommendedName>
        <fullName evidence="11">Transporter</fullName>
    </recommendedName>
</protein>
<comment type="subcellular location">
    <subcellularLocation>
        <location evidence="1">Cell outer membrane</location>
    </subcellularLocation>
</comment>
<reference evidence="9 10" key="1">
    <citation type="journal article" date="2015" name="Microbiome">
        <title>Genomic resolution of linkages in carbon, nitrogen, and sulfur cycling among widespread estuary sediment bacteria.</title>
        <authorList>
            <person name="Baker B.J."/>
            <person name="Lazar C.S."/>
            <person name="Teske A.P."/>
            <person name="Dick G.J."/>
        </authorList>
    </citation>
    <scope>NUCLEOTIDE SEQUENCE [LARGE SCALE GENOMIC DNA]</scope>
    <source>
        <strain evidence="9">DG_54_3</strain>
    </source>
</reference>
<dbReference type="InterPro" id="IPR003423">
    <property type="entry name" value="OMP_efflux"/>
</dbReference>
<dbReference type="SUPFAM" id="SSF56954">
    <property type="entry name" value="Outer membrane efflux proteins (OEP)"/>
    <property type="match status" value="1"/>
</dbReference>
<evidence type="ECO:0000256" key="7">
    <source>
        <dbReference type="ARBA" id="ARBA00023237"/>
    </source>
</evidence>
<keyword evidence="8" id="KW-0175">Coiled coil</keyword>
<gene>
    <name evidence="9" type="ORF">AMJ44_07275</name>
</gene>
<dbReference type="Proteomes" id="UP000051861">
    <property type="component" value="Unassembled WGS sequence"/>
</dbReference>
<evidence type="ECO:0008006" key="11">
    <source>
        <dbReference type="Google" id="ProtNLM"/>
    </source>
</evidence>
<evidence type="ECO:0000256" key="8">
    <source>
        <dbReference type="SAM" id="Coils"/>
    </source>
</evidence>
<evidence type="ECO:0000256" key="1">
    <source>
        <dbReference type="ARBA" id="ARBA00004442"/>
    </source>
</evidence>
<evidence type="ECO:0000256" key="2">
    <source>
        <dbReference type="ARBA" id="ARBA00007613"/>
    </source>
</evidence>
<feature type="coiled-coil region" evidence="8">
    <location>
        <begin position="197"/>
        <end position="249"/>
    </location>
</feature>
<evidence type="ECO:0000256" key="5">
    <source>
        <dbReference type="ARBA" id="ARBA00022692"/>
    </source>
</evidence>
<dbReference type="GO" id="GO:0015288">
    <property type="term" value="F:porin activity"/>
    <property type="evidence" value="ECO:0007669"/>
    <property type="project" value="TreeGrafter"/>
</dbReference>
<evidence type="ECO:0000256" key="3">
    <source>
        <dbReference type="ARBA" id="ARBA00022448"/>
    </source>
</evidence>
<evidence type="ECO:0000256" key="4">
    <source>
        <dbReference type="ARBA" id="ARBA00022452"/>
    </source>
</evidence>
<keyword evidence="4" id="KW-1134">Transmembrane beta strand</keyword>
<keyword evidence="6" id="KW-0472">Membrane</keyword>
<proteinExistence type="inferred from homology"/>
<comment type="caution">
    <text evidence="9">The sequence shown here is derived from an EMBL/GenBank/DDBJ whole genome shotgun (WGS) entry which is preliminary data.</text>
</comment>
<sequence length="520" mass="59014">MTKYKKTIFVISILFLFTSVWGQQKEKALSLEDCIISALQNNLGIAVEVLNPELADTSVSLAKQKFLPQLGFSFFKRETNTASFSWLEAAEQVTTNLKDYAAQLRQEIPTGGNFSITLYSYKEDTNQKFQTINPRYGSTLSFDFTQPLLRNFGFKMSRREILIAQNNMDISETRFKGALLDAVYNVEEAYWNLVYSIENLKVKKQALELARDLLAKNKREVEVGTLAPIEILSAEAEVATREAEILQAEVLVKNNEDRLRTVINIAARGEDFEEIVPTDKPSFEKKEISLDEALFLGLENRPDLHEIKLDLKNKDLDLSYAKNQLLPNLSLEASYWSPGTSGTKILYEDGNPLTENVIGVIPGIASDALKDAFDFKYRNWSVRLTFSVPVETIFSRAQYAQARVSKDQAILTLQNQEQQVFLEIRNAVRTVQTDYKRVQAYKVARDLAERKLEAEEKKLKVGLTTNYLVLQHQRDLADARSAELRAIIDYNLSLALLDKALGTTLKNKNIKFSEIRASST</sequence>
<keyword evidence="7" id="KW-0998">Cell outer membrane</keyword>
<accession>A0A0S7XY10</accession>
<keyword evidence="5" id="KW-0812">Transmembrane</keyword>
<dbReference type="EMBL" id="LIZX01000063">
    <property type="protein sequence ID" value="KPJ67342.1"/>
    <property type="molecule type" value="Genomic_DNA"/>
</dbReference>
<evidence type="ECO:0000313" key="9">
    <source>
        <dbReference type="EMBL" id="KPJ67342.1"/>
    </source>
</evidence>
<dbReference type="AlphaFoldDB" id="A0A0S7XY10"/>
<dbReference type="Pfam" id="PF02321">
    <property type="entry name" value="OEP"/>
    <property type="match status" value="2"/>
</dbReference>
<dbReference type="GO" id="GO:1990281">
    <property type="term" value="C:efflux pump complex"/>
    <property type="evidence" value="ECO:0007669"/>
    <property type="project" value="TreeGrafter"/>
</dbReference>
<name>A0A0S7XY10_UNCSA</name>
<dbReference type="PANTHER" id="PTHR30026">
    <property type="entry name" value="OUTER MEMBRANE PROTEIN TOLC"/>
    <property type="match status" value="1"/>
</dbReference>
<evidence type="ECO:0000313" key="10">
    <source>
        <dbReference type="Proteomes" id="UP000051861"/>
    </source>
</evidence>
<keyword evidence="3" id="KW-0813">Transport</keyword>
<dbReference type="InterPro" id="IPR051906">
    <property type="entry name" value="TolC-like"/>
</dbReference>
<organism evidence="9 10">
    <name type="scientific">candidate division WOR-1 bacterium DG_54_3</name>
    <dbReference type="NCBI Taxonomy" id="1703775"/>
    <lineage>
        <taxon>Bacteria</taxon>
        <taxon>Bacillati</taxon>
        <taxon>Saganbacteria</taxon>
    </lineage>
</organism>
<comment type="similarity">
    <text evidence="2">Belongs to the outer membrane factor (OMF) (TC 1.B.17) family.</text>
</comment>
<dbReference type="GO" id="GO:0009279">
    <property type="term" value="C:cell outer membrane"/>
    <property type="evidence" value="ECO:0007669"/>
    <property type="project" value="UniProtKB-SubCell"/>
</dbReference>
<dbReference type="Gene3D" id="1.20.1600.10">
    <property type="entry name" value="Outer membrane efflux proteins (OEP)"/>
    <property type="match status" value="1"/>
</dbReference>
<dbReference type="PANTHER" id="PTHR30026:SF23">
    <property type="entry name" value="TO APRF-PUTATIVE OUTER MEMBRANE EFFLUX PROTEIN OR SECRETED ALKALINE PHOSPHATASE-RELATED"/>
    <property type="match status" value="1"/>
</dbReference>